<evidence type="ECO:0000256" key="2">
    <source>
        <dbReference type="ARBA" id="ARBA00008806"/>
    </source>
</evidence>
<dbReference type="InterPro" id="IPR051539">
    <property type="entry name" value="T4SS-coupling_protein"/>
</dbReference>
<feature type="transmembrane region" description="Helical" evidence="7">
    <location>
        <begin position="58"/>
        <end position="80"/>
    </location>
</feature>
<feature type="transmembrane region" description="Helical" evidence="7">
    <location>
        <begin position="20"/>
        <end position="38"/>
    </location>
</feature>
<evidence type="ECO:0000256" key="3">
    <source>
        <dbReference type="ARBA" id="ARBA00022475"/>
    </source>
</evidence>
<dbReference type="Pfam" id="PF02534">
    <property type="entry name" value="T4SS-DNA_transf"/>
    <property type="match status" value="1"/>
</dbReference>
<keyword evidence="4 7" id="KW-0812">Transmembrane</keyword>
<keyword evidence="5 7" id="KW-1133">Transmembrane helix</keyword>
<feature type="transmembrane region" description="Helical" evidence="7">
    <location>
        <begin position="312"/>
        <end position="331"/>
    </location>
</feature>
<dbReference type="NCBIfam" id="NF041326">
    <property type="entry name" value="Bacteroid_MobC"/>
    <property type="match status" value="1"/>
</dbReference>
<gene>
    <name evidence="9" type="primary">mobC</name>
    <name evidence="9" type="ORF">VJ786_02235</name>
</gene>
<evidence type="ECO:0000256" key="1">
    <source>
        <dbReference type="ARBA" id="ARBA00004651"/>
    </source>
</evidence>
<comment type="similarity">
    <text evidence="2">Belongs to the VirD4/TraG family.</text>
</comment>
<dbReference type="PANTHER" id="PTHR37937:SF1">
    <property type="entry name" value="CONJUGATIVE TRANSFER: DNA TRANSPORT"/>
    <property type="match status" value="1"/>
</dbReference>
<dbReference type="EMBL" id="JAYLLN010000003">
    <property type="protein sequence ID" value="MEI5983713.1"/>
    <property type="molecule type" value="Genomic_DNA"/>
</dbReference>
<dbReference type="Proteomes" id="UP001363035">
    <property type="component" value="Unassembled WGS sequence"/>
</dbReference>
<dbReference type="SUPFAM" id="SSF52540">
    <property type="entry name" value="P-loop containing nucleoside triphosphate hydrolases"/>
    <property type="match status" value="1"/>
</dbReference>
<evidence type="ECO:0000256" key="6">
    <source>
        <dbReference type="ARBA" id="ARBA00023136"/>
    </source>
</evidence>
<proteinExistence type="inferred from homology"/>
<dbReference type="InterPro" id="IPR003688">
    <property type="entry name" value="TraG/VirD4"/>
</dbReference>
<evidence type="ECO:0000259" key="8">
    <source>
        <dbReference type="Pfam" id="PF14293"/>
    </source>
</evidence>
<keyword evidence="6 7" id="KW-0472">Membrane</keyword>
<dbReference type="CDD" id="cd01127">
    <property type="entry name" value="TrwB_TraG_TraD_VirD4"/>
    <property type="match status" value="1"/>
</dbReference>
<comment type="subcellular location">
    <subcellularLocation>
        <location evidence="1">Cell membrane</location>
        <topology evidence="1">Multi-pass membrane protein</topology>
    </subcellularLocation>
</comment>
<protein>
    <submittedName>
        <fullName evidence="9">Conjugal transfer protein MobC</fullName>
    </submittedName>
</protein>
<organism evidence="9 10">
    <name type="scientific">Sphingobacterium tenebrionis</name>
    <dbReference type="NCBI Taxonomy" id="3111775"/>
    <lineage>
        <taxon>Bacteria</taxon>
        <taxon>Pseudomonadati</taxon>
        <taxon>Bacteroidota</taxon>
        <taxon>Sphingobacteriia</taxon>
        <taxon>Sphingobacteriales</taxon>
        <taxon>Sphingobacteriaceae</taxon>
        <taxon>Sphingobacterium</taxon>
    </lineage>
</organism>
<keyword evidence="3" id="KW-1003">Cell membrane</keyword>
<evidence type="ECO:0000256" key="5">
    <source>
        <dbReference type="ARBA" id="ARBA00022989"/>
    </source>
</evidence>
<name>A0ABU8I242_9SPHI</name>
<keyword evidence="10" id="KW-1185">Reference proteome</keyword>
<dbReference type="Gene3D" id="3.40.50.300">
    <property type="entry name" value="P-loop containing nucleotide triphosphate hydrolases"/>
    <property type="match status" value="2"/>
</dbReference>
<evidence type="ECO:0000313" key="10">
    <source>
        <dbReference type="Proteomes" id="UP001363035"/>
    </source>
</evidence>
<feature type="transmembrane region" description="Helical" evidence="7">
    <location>
        <begin position="117"/>
        <end position="137"/>
    </location>
</feature>
<evidence type="ECO:0000256" key="4">
    <source>
        <dbReference type="ARBA" id="ARBA00022692"/>
    </source>
</evidence>
<sequence>MNTGENIQGLRKVGDLSRSISVVLLMLHYYVLFYPELLGTGLTNRFSDRLLASLYKTGFLDVPVIKSAIIFFLVLSLLGVKGKKDKSRKSHIALSISLIGCSFYLFGHMALAVTGNLFLSLICYTTINSLGYLLLIVGMTQFARIIHLEMGIQDIFNSINQTFPQQQVLLKNEYSINLPTEFPLGSKRKNGWINIINPFRAILVLGNPGSGKSYYVIRHIISQHIQKGFTMFVYDFKYDDLSRIAYHHWKKNRSGSTKSTSFFRIDFDDLQRTHRCNPLEPSAMKDITDAAESARTILLGLNRDWIKRQGDFFVESAINLLTAVIWYLRIYDEGTYCTLPHVIELMQQDYDRLFSILRSQPEIQVLVNPFVNAYLNDAMEQLEGQVASAKIALARISSPQIYYVLSGNDFDLDINNPDNPKIICMGNNPQKIQTYGAVLSLYVNRLIKQVNRKGVLKSSLVFDEFPTIYLNNIDSLIATARSNRVSTTLCVQDISQLRKDYGRDLADVILNIVGNVISGQVSGETAKQLSDRFGRIVQPKRSISVNSNDTSVNHSTQLDTAIPASVISSLSAGEFVGLVADDPKNPVELKSFHARIINDHRSLQLEEQEYSPAEQIGNLQEKYVHDNYRLVKSEVSDLVISEMDRLLSDPSLRHLVVSKK</sequence>
<dbReference type="Pfam" id="PF14293">
    <property type="entry name" value="YWFCY"/>
    <property type="match status" value="1"/>
</dbReference>
<comment type="caution">
    <text evidence="9">The sequence shown here is derived from an EMBL/GenBank/DDBJ whole genome shotgun (WGS) entry which is preliminary data.</text>
</comment>
<evidence type="ECO:0000313" key="9">
    <source>
        <dbReference type="EMBL" id="MEI5983713.1"/>
    </source>
</evidence>
<dbReference type="InterPro" id="IPR027417">
    <property type="entry name" value="P-loop_NTPase"/>
</dbReference>
<evidence type="ECO:0000256" key="7">
    <source>
        <dbReference type="SAM" id="Phobius"/>
    </source>
</evidence>
<dbReference type="InterPro" id="IPR025988">
    <property type="entry name" value="YWFCY_dom"/>
</dbReference>
<dbReference type="RefSeq" id="WP_336557159.1">
    <property type="nucleotide sequence ID" value="NZ_JAYLLN010000003.1"/>
</dbReference>
<dbReference type="PANTHER" id="PTHR37937">
    <property type="entry name" value="CONJUGATIVE TRANSFER: DNA TRANSPORT"/>
    <property type="match status" value="1"/>
</dbReference>
<feature type="domain" description="YWFCY" evidence="8">
    <location>
        <begin position="5"/>
        <end position="147"/>
    </location>
</feature>
<accession>A0ABU8I242</accession>
<reference evidence="9 10" key="1">
    <citation type="submission" date="2024-01" db="EMBL/GenBank/DDBJ databases">
        <title>Sphingobacterium tenebrionis sp. nov., a novel endophyte isolated from tenebrio molitor intestines.</title>
        <authorList>
            <person name="Zhang C."/>
        </authorList>
    </citation>
    <scope>NUCLEOTIDE SEQUENCE [LARGE SCALE GENOMIC DNA]</scope>
    <source>
        <strain evidence="9 10">PU5-4</strain>
    </source>
</reference>
<feature type="transmembrane region" description="Helical" evidence="7">
    <location>
        <begin position="92"/>
        <end position="111"/>
    </location>
</feature>